<organism evidence="1 2">
    <name type="scientific">Oryza meyeriana var. granulata</name>
    <dbReference type="NCBI Taxonomy" id="110450"/>
    <lineage>
        <taxon>Eukaryota</taxon>
        <taxon>Viridiplantae</taxon>
        <taxon>Streptophyta</taxon>
        <taxon>Embryophyta</taxon>
        <taxon>Tracheophyta</taxon>
        <taxon>Spermatophyta</taxon>
        <taxon>Magnoliopsida</taxon>
        <taxon>Liliopsida</taxon>
        <taxon>Poales</taxon>
        <taxon>Poaceae</taxon>
        <taxon>BOP clade</taxon>
        <taxon>Oryzoideae</taxon>
        <taxon>Oryzeae</taxon>
        <taxon>Oryzinae</taxon>
        <taxon>Oryza</taxon>
        <taxon>Oryza meyeriana</taxon>
    </lineage>
</organism>
<accession>A0A6G1CDT1</accession>
<proteinExistence type="predicted"/>
<sequence length="65" mass="6408">MSCSAAASSSAVNRCGEDDILSASAAGVVRRARAPSMAVAVVGDWIGLATGVEGLAAGKFRVLSL</sequence>
<protein>
    <submittedName>
        <fullName evidence="1">Uncharacterized protein</fullName>
    </submittedName>
</protein>
<name>A0A6G1CDT1_9ORYZ</name>
<dbReference type="Proteomes" id="UP000479710">
    <property type="component" value="Unassembled WGS sequence"/>
</dbReference>
<evidence type="ECO:0000313" key="2">
    <source>
        <dbReference type="Proteomes" id="UP000479710"/>
    </source>
</evidence>
<dbReference type="EMBL" id="SPHZ02000009">
    <property type="protein sequence ID" value="KAF0898332.1"/>
    <property type="molecule type" value="Genomic_DNA"/>
</dbReference>
<comment type="caution">
    <text evidence="1">The sequence shown here is derived from an EMBL/GenBank/DDBJ whole genome shotgun (WGS) entry which is preliminary data.</text>
</comment>
<dbReference type="AlphaFoldDB" id="A0A6G1CDT1"/>
<evidence type="ECO:0000313" key="1">
    <source>
        <dbReference type="EMBL" id="KAF0898332.1"/>
    </source>
</evidence>
<gene>
    <name evidence="1" type="ORF">E2562_007183</name>
</gene>
<reference evidence="1 2" key="1">
    <citation type="submission" date="2019-11" db="EMBL/GenBank/DDBJ databases">
        <title>Whole genome sequence of Oryza granulata.</title>
        <authorList>
            <person name="Li W."/>
        </authorList>
    </citation>
    <scope>NUCLEOTIDE SEQUENCE [LARGE SCALE GENOMIC DNA]</scope>
    <source>
        <strain evidence="2">cv. Menghai</strain>
        <tissue evidence="1">Leaf</tissue>
    </source>
</reference>
<keyword evidence="2" id="KW-1185">Reference proteome</keyword>